<dbReference type="SUPFAM" id="SSF52833">
    <property type="entry name" value="Thioredoxin-like"/>
    <property type="match status" value="1"/>
</dbReference>
<dbReference type="EMBL" id="AZNF01000010">
    <property type="protein sequence ID" value="KID63146.1"/>
    <property type="molecule type" value="Genomic_DNA"/>
</dbReference>
<dbReference type="InterPro" id="IPR036249">
    <property type="entry name" value="Thioredoxin-like_sf"/>
</dbReference>
<dbReference type="OrthoDB" id="1930760at2759"/>
<gene>
    <name evidence="2" type="ORF">MAN_07347</name>
</gene>
<organism evidence="2 3">
    <name type="scientific">Metarhizium anisopliae (strain ARSEF 549)</name>
    <dbReference type="NCBI Taxonomy" id="3151832"/>
    <lineage>
        <taxon>Eukaryota</taxon>
        <taxon>Fungi</taxon>
        <taxon>Dikarya</taxon>
        <taxon>Ascomycota</taxon>
        <taxon>Pezizomycotina</taxon>
        <taxon>Sordariomycetes</taxon>
        <taxon>Hypocreomycetidae</taxon>
        <taxon>Hypocreales</taxon>
        <taxon>Clavicipitaceae</taxon>
        <taxon>Metarhizium</taxon>
    </lineage>
</organism>
<evidence type="ECO:0000256" key="1">
    <source>
        <dbReference type="SAM" id="MobiDB-lite"/>
    </source>
</evidence>
<reference evidence="2 3" key="1">
    <citation type="journal article" date="2014" name="Proc. Natl. Acad. Sci. U.S.A.">
        <title>Trajectory and genomic determinants of fungal-pathogen speciation and host adaptation.</title>
        <authorList>
            <person name="Hu X."/>
            <person name="Xiao G."/>
            <person name="Zheng P."/>
            <person name="Shang Y."/>
            <person name="Su Y."/>
            <person name="Zhang X."/>
            <person name="Liu X."/>
            <person name="Zhan S."/>
            <person name="St Leger R.J."/>
            <person name="Wang C."/>
        </authorList>
    </citation>
    <scope>NUCLEOTIDE SEQUENCE [LARGE SCALE GENOMIC DNA]</scope>
    <source>
        <strain evidence="2 3">ARSEF 549</strain>
    </source>
</reference>
<evidence type="ECO:0000313" key="2">
    <source>
        <dbReference type="EMBL" id="KID63146.1"/>
    </source>
</evidence>
<feature type="region of interest" description="Disordered" evidence="1">
    <location>
        <begin position="16"/>
        <end position="55"/>
    </location>
</feature>
<feature type="compositionally biased region" description="Low complexity" evidence="1">
    <location>
        <begin position="16"/>
        <end position="27"/>
    </location>
</feature>
<dbReference type="HOGENOM" id="CLU_069253_0_1_1"/>
<dbReference type="Proteomes" id="UP000031186">
    <property type="component" value="Unassembled WGS sequence"/>
</dbReference>
<accession>A0A0B4FBJ9</accession>
<name>A0A0B4FBJ9_METAF</name>
<dbReference type="VEuPathDB" id="FungiDB:MAN_07347"/>
<comment type="caution">
    <text evidence="2">The sequence shown here is derived from an EMBL/GenBank/DDBJ whole genome shotgun (WGS) entry which is preliminary data.</text>
</comment>
<protein>
    <submittedName>
        <fullName evidence="2">DSBA oxidoreductase</fullName>
    </submittedName>
</protein>
<feature type="non-terminal residue" evidence="2">
    <location>
        <position position="1"/>
    </location>
</feature>
<dbReference type="Gene3D" id="3.40.30.10">
    <property type="entry name" value="Glutaredoxin"/>
    <property type="match status" value="1"/>
</dbReference>
<sequence>MTIFITIISDTVCPSATSAVPVSPAPSRSTEKQSPADPRRPPLAHLPPGRQTPAESVLVTDVAAKKFGADRPVAQEGFTFTFSGWVGNTRDSHRVIQLGRTKGAEVEDRAAMAAMEMFFKGGAGEQVDSEVEQAHERGYRGVPTFIINDKHG</sequence>
<dbReference type="AlphaFoldDB" id="A0A0B4FBJ9"/>
<keyword evidence="3" id="KW-1185">Reference proteome</keyword>
<proteinExistence type="predicted"/>
<evidence type="ECO:0000313" key="3">
    <source>
        <dbReference type="Proteomes" id="UP000031186"/>
    </source>
</evidence>